<dbReference type="InterPro" id="IPR043129">
    <property type="entry name" value="ATPase_NBD"/>
</dbReference>
<dbReference type="STRING" id="33960.TY91_16775"/>
<evidence type="ECO:0000313" key="2">
    <source>
        <dbReference type="EMBL" id="KRM73825.1"/>
    </source>
</evidence>
<dbReference type="Proteomes" id="UP000051845">
    <property type="component" value="Unassembled WGS sequence"/>
</dbReference>
<keyword evidence="2" id="KW-0808">Transferase</keyword>
<dbReference type="EMBL" id="AYYR01000117">
    <property type="protein sequence ID" value="KRM73825.1"/>
    <property type="molecule type" value="Genomic_DNA"/>
</dbReference>
<comment type="similarity">
    <text evidence="1">Belongs to the ROK (NagC/XylR) family.</text>
</comment>
<dbReference type="AlphaFoldDB" id="A0A0R2B2W6"/>
<evidence type="ECO:0000256" key="1">
    <source>
        <dbReference type="ARBA" id="ARBA00006479"/>
    </source>
</evidence>
<sequence>MVMAEAIVQTALLAVDIGGTSVKTALWRNNGLFCKQHFDTPATWSELLTKLDAVKDESTAAQGARVTGIAVSLPGSVDTVTGTITGTSAVHYLNAFPVRQSMADYFRLPVSLQNDANCAALAESWLGNASDVASTVLMIVGTGIGGAIVNNQQLVTSHDNFAGEFGYMEMTAEGDTLSELASPVKMAQHYGQATQQPEITGREVFERADKGDFQAQRYVNRLYHWLSVAAYNLIVGLNPDRLLIGGGLSAREAVIAEIRHRVSAMQERHSAQAIQTEIEPCKYLNDANLIGAVRQFEQEQDVAH</sequence>
<dbReference type="PATRIC" id="fig|1423733.4.peg.1080"/>
<dbReference type="CDD" id="cd24152">
    <property type="entry name" value="ASKHA_NBD_ROK-like"/>
    <property type="match status" value="1"/>
</dbReference>
<dbReference type="Gene3D" id="3.30.420.40">
    <property type="match status" value="2"/>
</dbReference>
<dbReference type="Pfam" id="PF00480">
    <property type="entry name" value="ROK"/>
    <property type="match status" value="1"/>
</dbReference>
<keyword evidence="2" id="KW-0418">Kinase</keyword>
<organism evidence="2 3">
    <name type="scientific">Secundilactobacillus collinoides DSM 20515 = JCM 1123</name>
    <dbReference type="NCBI Taxonomy" id="1423733"/>
    <lineage>
        <taxon>Bacteria</taxon>
        <taxon>Bacillati</taxon>
        <taxon>Bacillota</taxon>
        <taxon>Bacilli</taxon>
        <taxon>Lactobacillales</taxon>
        <taxon>Lactobacillaceae</taxon>
        <taxon>Secundilactobacillus</taxon>
    </lineage>
</organism>
<protein>
    <submittedName>
        <fullName evidence="2">Transcriptional regulator sugar kinase</fullName>
    </submittedName>
</protein>
<comment type="caution">
    <text evidence="2">The sequence shown here is derived from an EMBL/GenBank/DDBJ whole genome shotgun (WGS) entry which is preliminary data.</text>
</comment>
<proteinExistence type="inferred from homology"/>
<reference evidence="2 3" key="1">
    <citation type="journal article" date="2015" name="Genome Announc.">
        <title>Expanding the biotechnology potential of lactobacilli through comparative genomics of 213 strains and associated genera.</title>
        <authorList>
            <person name="Sun Z."/>
            <person name="Harris H.M."/>
            <person name="McCann A."/>
            <person name="Guo C."/>
            <person name="Argimon S."/>
            <person name="Zhang W."/>
            <person name="Yang X."/>
            <person name="Jeffery I.B."/>
            <person name="Cooney J.C."/>
            <person name="Kagawa T.F."/>
            <person name="Liu W."/>
            <person name="Song Y."/>
            <person name="Salvetti E."/>
            <person name="Wrobel A."/>
            <person name="Rasinkangas P."/>
            <person name="Parkhill J."/>
            <person name="Rea M.C."/>
            <person name="O'Sullivan O."/>
            <person name="Ritari J."/>
            <person name="Douillard F.P."/>
            <person name="Paul Ross R."/>
            <person name="Yang R."/>
            <person name="Briner A.E."/>
            <person name="Felis G.E."/>
            <person name="de Vos W.M."/>
            <person name="Barrangou R."/>
            <person name="Klaenhammer T.R."/>
            <person name="Caufield P.W."/>
            <person name="Cui Y."/>
            <person name="Zhang H."/>
            <person name="O'Toole P.W."/>
        </authorList>
    </citation>
    <scope>NUCLEOTIDE SEQUENCE [LARGE SCALE GENOMIC DNA]</scope>
    <source>
        <strain evidence="2 3">DSM 20515</strain>
    </source>
</reference>
<name>A0A0R2B2W6_SECCO</name>
<dbReference type="GO" id="GO:0016301">
    <property type="term" value="F:kinase activity"/>
    <property type="evidence" value="ECO:0007669"/>
    <property type="project" value="UniProtKB-KW"/>
</dbReference>
<dbReference type="PANTHER" id="PTHR18964">
    <property type="entry name" value="ROK (REPRESSOR, ORF, KINASE) FAMILY"/>
    <property type="match status" value="1"/>
</dbReference>
<gene>
    <name evidence="2" type="ORF">FC82_GL001024</name>
</gene>
<evidence type="ECO:0000313" key="3">
    <source>
        <dbReference type="Proteomes" id="UP000051845"/>
    </source>
</evidence>
<accession>A0A0R2B2W6</accession>
<dbReference type="PANTHER" id="PTHR18964:SF170">
    <property type="entry name" value="SUGAR KINASE"/>
    <property type="match status" value="1"/>
</dbReference>
<dbReference type="InterPro" id="IPR000600">
    <property type="entry name" value="ROK"/>
</dbReference>
<dbReference type="SUPFAM" id="SSF53067">
    <property type="entry name" value="Actin-like ATPase domain"/>
    <property type="match status" value="1"/>
</dbReference>